<dbReference type="AlphaFoldDB" id="A0A2J6PE93"/>
<sequence>MGLPPTETLIGTLDQIYALSALENRGELSKIGRQTADFPTDSQVAKAIIASDQLDSSDEVLSIMTMLDESSVLFFRPRGNRDDFSTIWAKENFLQQRFPTLARDVRRQPAKLCERRRVQGKATAYIHPSSVLMGTDPPEKLVLYHELVQTTKEYMRSCIPAQAAWLYELASHYHEKKDIEEMEERKMSKD</sequence>
<feature type="domain" description="Helicase-associated" evidence="2">
    <location>
        <begin position="11"/>
        <end position="113"/>
    </location>
</feature>
<keyword evidence="4" id="KW-1185">Reference proteome</keyword>
<name>A0A2J6PE93_9HELO</name>
<dbReference type="SMART" id="SM00847">
    <property type="entry name" value="HA2"/>
    <property type="match status" value="1"/>
</dbReference>
<dbReference type="GO" id="GO:0003724">
    <property type="term" value="F:RNA helicase activity"/>
    <property type="evidence" value="ECO:0007669"/>
    <property type="project" value="UniProtKB-EC"/>
</dbReference>
<comment type="catalytic activity">
    <reaction evidence="1">
        <text>ATP + H2O = ADP + phosphate + H(+)</text>
        <dbReference type="Rhea" id="RHEA:13065"/>
        <dbReference type="ChEBI" id="CHEBI:15377"/>
        <dbReference type="ChEBI" id="CHEBI:15378"/>
        <dbReference type="ChEBI" id="CHEBI:30616"/>
        <dbReference type="ChEBI" id="CHEBI:43474"/>
        <dbReference type="ChEBI" id="CHEBI:456216"/>
        <dbReference type="EC" id="3.6.4.13"/>
    </reaction>
</comment>
<reference evidence="3 4" key="1">
    <citation type="submission" date="2016-05" db="EMBL/GenBank/DDBJ databases">
        <title>A degradative enzymes factory behind the ericoid mycorrhizal symbiosis.</title>
        <authorList>
            <consortium name="DOE Joint Genome Institute"/>
            <person name="Martino E."/>
            <person name="Morin E."/>
            <person name="Grelet G."/>
            <person name="Kuo A."/>
            <person name="Kohler A."/>
            <person name="Daghino S."/>
            <person name="Barry K."/>
            <person name="Choi C."/>
            <person name="Cichocki N."/>
            <person name="Clum A."/>
            <person name="Copeland A."/>
            <person name="Hainaut M."/>
            <person name="Haridas S."/>
            <person name="Labutti K."/>
            <person name="Lindquist E."/>
            <person name="Lipzen A."/>
            <person name="Khouja H.-R."/>
            <person name="Murat C."/>
            <person name="Ohm R."/>
            <person name="Olson A."/>
            <person name="Spatafora J."/>
            <person name="Veneault-Fourrey C."/>
            <person name="Henrissat B."/>
            <person name="Grigoriev I."/>
            <person name="Martin F."/>
            <person name="Perotto S."/>
        </authorList>
    </citation>
    <scope>NUCLEOTIDE SEQUENCE [LARGE SCALE GENOMIC DNA]</scope>
    <source>
        <strain evidence="3 4">UAMH 7357</strain>
    </source>
</reference>
<protein>
    <recommendedName>
        <fullName evidence="2">Helicase-associated domain-containing protein</fullName>
    </recommendedName>
</protein>
<organism evidence="3 4">
    <name type="scientific">Hyaloscypha hepaticicola</name>
    <dbReference type="NCBI Taxonomy" id="2082293"/>
    <lineage>
        <taxon>Eukaryota</taxon>
        <taxon>Fungi</taxon>
        <taxon>Dikarya</taxon>
        <taxon>Ascomycota</taxon>
        <taxon>Pezizomycotina</taxon>
        <taxon>Leotiomycetes</taxon>
        <taxon>Helotiales</taxon>
        <taxon>Hyaloscyphaceae</taxon>
        <taxon>Hyaloscypha</taxon>
    </lineage>
</organism>
<dbReference type="Pfam" id="PF07717">
    <property type="entry name" value="OB_NTP_bind"/>
    <property type="match status" value="1"/>
</dbReference>
<accession>A0A2J6PE93</accession>
<dbReference type="GO" id="GO:0003723">
    <property type="term" value="F:RNA binding"/>
    <property type="evidence" value="ECO:0007669"/>
    <property type="project" value="TreeGrafter"/>
</dbReference>
<dbReference type="EMBL" id="KZ613559">
    <property type="protein sequence ID" value="PMD12216.1"/>
    <property type="molecule type" value="Genomic_DNA"/>
</dbReference>
<evidence type="ECO:0000259" key="2">
    <source>
        <dbReference type="SMART" id="SM00847"/>
    </source>
</evidence>
<evidence type="ECO:0000313" key="4">
    <source>
        <dbReference type="Proteomes" id="UP000235672"/>
    </source>
</evidence>
<dbReference type="Gene3D" id="1.20.120.1080">
    <property type="match status" value="1"/>
</dbReference>
<dbReference type="PANTHER" id="PTHR18934:SF83">
    <property type="entry name" value="PRE-MRNA-SPLICING FACTOR ATP-DEPENDENT RNA HELICASE DHX16"/>
    <property type="match status" value="1"/>
</dbReference>
<proteinExistence type="predicted"/>
<dbReference type="PANTHER" id="PTHR18934">
    <property type="entry name" value="ATP-DEPENDENT RNA HELICASE"/>
    <property type="match status" value="1"/>
</dbReference>
<dbReference type="Proteomes" id="UP000235672">
    <property type="component" value="Unassembled WGS sequence"/>
</dbReference>
<evidence type="ECO:0000313" key="3">
    <source>
        <dbReference type="EMBL" id="PMD12216.1"/>
    </source>
</evidence>
<dbReference type="GO" id="GO:0071013">
    <property type="term" value="C:catalytic step 2 spliceosome"/>
    <property type="evidence" value="ECO:0007669"/>
    <property type="project" value="TreeGrafter"/>
</dbReference>
<evidence type="ECO:0000256" key="1">
    <source>
        <dbReference type="ARBA" id="ARBA00047984"/>
    </source>
</evidence>
<dbReference type="OrthoDB" id="10253254at2759"/>
<dbReference type="InterPro" id="IPR011709">
    <property type="entry name" value="DEAD-box_helicase_OB_fold"/>
</dbReference>
<gene>
    <name evidence="3" type="ORF">NA56DRAFT_741713</name>
</gene>
<dbReference type="STRING" id="1745343.A0A2J6PE93"/>
<dbReference type="InterPro" id="IPR007502">
    <property type="entry name" value="Helicase-assoc_dom"/>
</dbReference>